<keyword evidence="5 7" id="KW-0862">Zinc</keyword>
<dbReference type="RefSeq" id="WP_338093394.1">
    <property type="nucleotide sequence ID" value="NZ_JAWDKA010000001.1"/>
</dbReference>
<evidence type="ECO:0000256" key="1">
    <source>
        <dbReference type="ARBA" id="ARBA00005340"/>
    </source>
</evidence>
<evidence type="ECO:0000313" key="9">
    <source>
        <dbReference type="EMBL" id="MDV0441000.1"/>
    </source>
</evidence>
<dbReference type="HAMAP" id="MF_00152">
    <property type="entry name" value="Nfo"/>
    <property type="match status" value="1"/>
</dbReference>
<keyword evidence="3 7" id="KW-0227">DNA damage</keyword>
<dbReference type="GO" id="GO:0006284">
    <property type="term" value="P:base-excision repair"/>
    <property type="evidence" value="ECO:0007669"/>
    <property type="project" value="TreeGrafter"/>
</dbReference>
<name>A0AAE4MBC4_9EURY</name>
<dbReference type="PROSITE" id="PS51432">
    <property type="entry name" value="AP_NUCLEASE_F2_4"/>
    <property type="match status" value="1"/>
</dbReference>
<dbReference type="Pfam" id="PF01261">
    <property type="entry name" value="AP_endonuc_2"/>
    <property type="match status" value="1"/>
</dbReference>
<comment type="cofactor">
    <cofactor evidence="7">
        <name>Zn(2+)</name>
        <dbReference type="ChEBI" id="CHEBI:29105"/>
    </cofactor>
    <text evidence="7">Binds 3 Zn(2+) ions.</text>
</comment>
<dbReference type="AlphaFoldDB" id="A0AAE4MBC4"/>
<evidence type="ECO:0000256" key="5">
    <source>
        <dbReference type="ARBA" id="ARBA00022833"/>
    </source>
</evidence>
<feature type="binding site" evidence="7">
    <location>
        <position position="214"/>
    </location>
    <ligand>
        <name>Zn(2+)</name>
        <dbReference type="ChEBI" id="CHEBI:29105"/>
        <label>2</label>
    </ligand>
</feature>
<feature type="binding site" evidence="7">
    <location>
        <position position="259"/>
    </location>
    <ligand>
        <name>Zn(2+)</name>
        <dbReference type="ChEBI" id="CHEBI:29105"/>
        <label>2</label>
    </ligand>
</feature>
<feature type="binding site" evidence="7">
    <location>
        <position position="67"/>
    </location>
    <ligand>
        <name>Zn(2+)</name>
        <dbReference type="ChEBI" id="CHEBI:29105"/>
        <label>1</label>
    </ligand>
</feature>
<accession>A0AAE4MBC4</accession>
<dbReference type="GO" id="GO:0003906">
    <property type="term" value="F:DNA-(apurinic or apyrimidinic site) endonuclease activity"/>
    <property type="evidence" value="ECO:0007669"/>
    <property type="project" value="TreeGrafter"/>
</dbReference>
<evidence type="ECO:0000256" key="3">
    <source>
        <dbReference type="ARBA" id="ARBA00022763"/>
    </source>
</evidence>
<evidence type="ECO:0000256" key="6">
    <source>
        <dbReference type="ARBA" id="ARBA00023204"/>
    </source>
</evidence>
<dbReference type="InterPro" id="IPR036237">
    <property type="entry name" value="Xyl_isomerase-like_sf"/>
</dbReference>
<dbReference type="NCBIfam" id="TIGR00587">
    <property type="entry name" value="nfo"/>
    <property type="match status" value="1"/>
</dbReference>
<dbReference type="GO" id="GO:0008270">
    <property type="term" value="F:zinc ion binding"/>
    <property type="evidence" value="ECO:0007669"/>
    <property type="project" value="UniProtKB-UniRule"/>
</dbReference>
<dbReference type="EC" id="3.1.21.2" evidence="7"/>
<feature type="binding site" evidence="7">
    <location>
        <position position="177"/>
    </location>
    <ligand>
        <name>Zn(2+)</name>
        <dbReference type="ChEBI" id="CHEBI:29105"/>
        <label>2</label>
    </ligand>
</feature>
<feature type="binding site" evidence="7">
    <location>
        <position position="180"/>
    </location>
    <ligand>
        <name>Zn(2+)</name>
        <dbReference type="ChEBI" id="CHEBI:29105"/>
        <label>3</label>
    </ligand>
</feature>
<dbReference type="SUPFAM" id="SSF51658">
    <property type="entry name" value="Xylose isomerase-like"/>
    <property type="match status" value="1"/>
</dbReference>
<feature type="binding site" evidence="7">
    <location>
        <position position="107"/>
    </location>
    <ligand>
        <name>Zn(2+)</name>
        <dbReference type="ChEBI" id="CHEBI:29105"/>
        <label>1</label>
    </ligand>
</feature>
<keyword evidence="2 7" id="KW-0479">Metal-binding</keyword>
<dbReference type="Gene3D" id="3.20.20.150">
    <property type="entry name" value="Divalent-metal-dependent TIM barrel enzymes"/>
    <property type="match status" value="1"/>
</dbReference>
<dbReference type="EMBL" id="JAWDKA010000001">
    <property type="protein sequence ID" value="MDV0441000.1"/>
    <property type="molecule type" value="Genomic_DNA"/>
</dbReference>
<dbReference type="InterPro" id="IPR013022">
    <property type="entry name" value="Xyl_isomerase-like_TIM-brl"/>
</dbReference>
<reference evidence="9" key="1">
    <citation type="submission" date="2023-06" db="EMBL/GenBank/DDBJ databases">
        <title>Genome sequence of Methancorpusculaceae sp. Ag1.</title>
        <authorList>
            <person name="Protasov E."/>
            <person name="Platt K."/>
            <person name="Poehlein A."/>
            <person name="Daniel R."/>
            <person name="Brune A."/>
        </authorList>
    </citation>
    <scope>NUCLEOTIDE SEQUENCE</scope>
    <source>
        <strain evidence="9">Ag1</strain>
    </source>
</reference>
<evidence type="ECO:0000313" key="10">
    <source>
        <dbReference type="Proteomes" id="UP001273136"/>
    </source>
</evidence>
<feature type="binding site" evidence="7">
    <location>
        <position position="143"/>
    </location>
    <ligand>
        <name>Zn(2+)</name>
        <dbReference type="ChEBI" id="CHEBI:29105"/>
        <label>2</label>
    </ligand>
</feature>
<dbReference type="SMART" id="SM00518">
    <property type="entry name" value="AP2Ec"/>
    <property type="match status" value="1"/>
</dbReference>
<keyword evidence="7 9" id="KW-0255">Endonuclease</keyword>
<dbReference type="GO" id="GO:0008833">
    <property type="term" value="F:deoxyribonuclease IV (phage-T4-induced) activity"/>
    <property type="evidence" value="ECO:0007669"/>
    <property type="project" value="UniProtKB-UniRule"/>
</dbReference>
<dbReference type="PROSITE" id="PS00730">
    <property type="entry name" value="AP_NUCLEASE_F2_2"/>
    <property type="match status" value="1"/>
</dbReference>
<protein>
    <recommendedName>
        <fullName evidence="7">Probable endonuclease 4</fullName>
        <ecNumber evidence="7">3.1.21.2</ecNumber>
    </recommendedName>
    <alternativeName>
        <fullName evidence="7">Endodeoxyribonuclease IV</fullName>
    </alternativeName>
    <alternativeName>
        <fullName evidence="7">Endonuclease IV</fullName>
    </alternativeName>
</protein>
<comment type="catalytic activity">
    <reaction evidence="7">
        <text>Endonucleolytic cleavage to 5'-phosphooligonucleotide end-products.</text>
        <dbReference type="EC" id="3.1.21.2"/>
    </reaction>
</comment>
<evidence type="ECO:0000256" key="4">
    <source>
        <dbReference type="ARBA" id="ARBA00022801"/>
    </source>
</evidence>
<dbReference type="Proteomes" id="UP001273136">
    <property type="component" value="Unassembled WGS sequence"/>
</dbReference>
<dbReference type="PANTHER" id="PTHR21445">
    <property type="entry name" value="ENDONUCLEASE IV ENDODEOXYRIBONUCLEASE IV"/>
    <property type="match status" value="1"/>
</dbReference>
<keyword evidence="7" id="KW-0540">Nuclease</keyword>
<comment type="function">
    <text evidence="7">Endonuclease IV plays a role in DNA repair. It cleaves phosphodiester bonds at apurinic or apyrimidinic (AP) sites, generating a 3'-hydroxyl group and a 5'-terminal sugar phosphate.</text>
</comment>
<keyword evidence="6 7" id="KW-0234">DNA repair</keyword>
<evidence type="ECO:0000256" key="2">
    <source>
        <dbReference type="ARBA" id="ARBA00022723"/>
    </source>
</evidence>
<dbReference type="PANTHER" id="PTHR21445:SF0">
    <property type="entry name" value="APURINIC-APYRIMIDINIC ENDONUCLEASE"/>
    <property type="match status" value="1"/>
</dbReference>
<dbReference type="GO" id="GO:0003677">
    <property type="term" value="F:DNA binding"/>
    <property type="evidence" value="ECO:0007669"/>
    <property type="project" value="InterPro"/>
</dbReference>
<dbReference type="GO" id="GO:0008081">
    <property type="term" value="F:phosphoric diester hydrolase activity"/>
    <property type="evidence" value="ECO:0007669"/>
    <property type="project" value="TreeGrafter"/>
</dbReference>
<feature type="binding site" evidence="7">
    <location>
        <position position="227"/>
    </location>
    <ligand>
        <name>Zn(2+)</name>
        <dbReference type="ChEBI" id="CHEBI:29105"/>
        <label>3</label>
    </ligand>
</feature>
<feature type="domain" description="Xylose isomerase-like TIM barrel" evidence="8">
    <location>
        <begin position="18"/>
        <end position="267"/>
    </location>
</feature>
<comment type="caution">
    <text evidence="9">The sequence shown here is derived from an EMBL/GenBank/DDBJ whole genome shotgun (WGS) entry which is preliminary data.</text>
</comment>
<dbReference type="FunFam" id="3.20.20.150:FF:000001">
    <property type="entry name" value="Probable endonuclease 4"/>
    <property type="match status" value="1"/>
</dbReference>
<keyword evidence="10" id="KW-1185">Reference proteome</keyword>
<dbReference type="InterPro" id="IPR018246">
    <property type="entry name" value="AP_endonuc_F2_Zn_BS"/>
</dbReference>
<feature type="binding site" evidence="7">
    <location>
        <position position="229"/>
    </location>
    <ligand>
        <name>Zn(2+)</name>
        <dbReference type="ChEBI" id="CHEBI:29105"/>
        <label>3</label>
    </ligand>
</feature>
<organism evidence="9 10">
    <name type="scientific">Methanorbis furvi</name>
    <dbReference type="NCBI Taxonomy" id="3028299"/>
    <lineage>
        <taxon>Archaea</taxon>
        <taxon>Methanobacteriati</taxon>
        <taxon>Methanobacteriota</taxon>
        <taxon>Stenosarchaea group</taxon>
        <taxon>Methanomicrobia</taxon>
        <taxon>Methanomicrobiales</taxon>
        <taxon>Methanocorpusculaceae</taxon>
        <taxon>Methanorbis</taxon>
    </lineage>
</organism>
<evidence type="ECO:0000259" key="8">
    <source>
        <dbReference type="Pfam" id="PF01261"/>
    </source>
</evidence>
<feature type="binding site" evidence="7">
    <location>
        <position position="143"/>
    </location>
    <ligand>
        <name>Zn(2+)</name>
        <dbReference type="ChEBI" id="CHEBI:29105"/>
        <label>1</label>
    </ligand>
</feature>
<gene>
    <name evidence="9" type="primary">nfo_1</name>
    <name evidence="7" type="synonym">nfo</name>
    <name evidence="9" type="ORF">McpAg1_01790</name>
</gene>
<dbReference type="InterPro" id="IPR001719">
    <property type="entry name" value="AP_endonuc_2"/>
</dbReference>
<comment type="similarity">
    <text evidence="1 7">Belongs to the AP endonuclease 2 family.</text>
</comment>
<evidence type="ECO:0000256" key="7">
    <source>
        <dbReference type="HAMAP-Rule" id="MF_00152"/>
    </source>
</evidence>
<keyword evidence="4 7" id="KW-0378">Hydrolase</keyword>
<dbReference type="CDD" id="cd00019">
    <property type="entry name" value="AP2Ec"/>
    <property type="match status" value="1"/>
</dbReference>
<proteinExistence type="inferred from homology"/>
<sequence length="281" mass="30049">MVKLGLHVSIAGAMANSVERAQALGCDTFQIFTRSPRVWAAKPIEPSVADSFTKALAASGIGPVVDHMPYLPNPAAEKPEIYDRSIATLTEELNRCAMLKIPYLVTHLGHHGEEGHKKGQERVIAAIGHALDNAEGNTMILLENTANEKNTVGGTFTDVGAIADGLGREARVGFCFDTCHAAAAGYDLKGHGAATVFGWFADEAGDLSRLKVIHLNDMKGGVGSHLDRHEHIGLGSLGEETIRDVLTFPKISHCSFIMETPSDDRRDDAGNMAVARRLAGM</sequence>